<dbReference type="VEuPathDB" id="TrichDB:TVAG_219230"/>
<dbReference type="Proteomes" id="UP000001542">
    <property type="component" value="Unassembled WGS sequence"/>
</dbReference>
<dbReference type="SUPFAM" id="SSF54001">
    <property type="entry name" value="Cysteine proteinases"/>
    <property type="match status" value="1"/>
</dbReference>
<dbReference type="FunFam" id="3.90.70.10:FF:000344">
    <property type="entry name" value="Clan CA, family C19, ubiquitin hydrolase-like cysteine peptidase"/>
    <property type="match status" value="1"/>
</dbReference>
<name>A2FKQ5_TRIV3</name>
<feature type="domain" description="USP" evidence="2">
    <location>
        <begin position="385"/>
        <end position="654"/>
    </location>
</feature>
<dbReference type="GO" id="GO:0016579">
    <property type="term" value="P:protein deubiquitination"/>
    <property type="evidence" value="ECO:0007669"/>
    <property type="project" value="InterPro"/>
</dbReference>
<dbReference type="Pfam" id="PF00443">
    <property type="entry name" value="UCH"/>
    <property type="match status" value="1"/>
</dbReference>
<evidence type="ECO:0000313" key="3">
    <source>
        <dbReference type="EMBL" id="EAX94517.1"/>
    </source>
</evidence>
<dbReference type="Gene3D" id="3.90.70.10">
    <property type="entry name" value="Cysteine proteinases"/>
    <property type="match status" value="2"/>
</dbReference>
<dbReference type="PANTHER" id="PTHR24006">
    <property type="entry name" value="UBIQUITIN CARBOXYL-TERMINAL HYDROLASE"/>
    <property type="match status" value="1"/>
</dbReference>
<dbReference type="PROSITE" id="PS50235">
    <property type="entry name" value="USP_3"/>
    <property type="match status" value="1"/>
</dbReference>
<dbReference type="GO" id="GO:0005634">
    <property type="term" value="C:nucleus"/>
    <property type="evidence" value="ECO:0000318"/>
    <property type="project" value="GO_Central"/>
</dbReference>
<dbReference type="InParanoid" id="A2FKQ5"/>
<dbReference type="InterPro" id="IPR050164">
    <property type="entry name" value="Peptidase_C19"/>
</dbReference>
<dbReference type="InterPro" id="IPR018200">
    <property type="entry name" value="USP_CS"/>
</dbReference>
<dbReference type="VEuPathDB" id="TrichDB:TVAGG3_0866960"/>
<dbReference type="eggNOG" id="KOG1863">
    <property type="taxonomic scope" value="Eukaryota"/>
</dbReference>
<feature type="compositionally biased region" description="Basic and acidic residues" evidence="1">
    <location>
        <begin position="165"/>
        <end position="178"/>
    </location>
</feature>
<sequence length="850" mass="98511">MKGLVLDVNTNAQNIKTFLEDEKFFDTFEMTQARRILSNTRLSTEDYISMLKQGSDKYDSHDLFYTIQNTHISLNNLDETLMILNSLQKYLKLAILEDLINILNPFIERTRDTRQNLKEKNTVCGDVDPIEEDQNTSAGYQNHGGDISCGDIRLEEDSSETNADQAEKPEVPVQTHKEDHKMTTVEEDYINKWNNLVSTNSLETLLAQGKSEAKSLFKELLDTDYPDLNKIIIQKVKSESKVINIQYEVFNQMSSNLSIPSSLRYSLIPILASKTTNFKAFLQNLHKQIKDTKATLSDDFVNNLISAFDICNKYDEQVTQNHGYYEIIVQDIFANLINNNKELAISDNLTSFLKNYYAFLDPKAVVSFICKKKCLQLQNVESLKNGLQNLGGTCYLNSTIQQLFNIKEFRDLILSAQAQNDKYITALQNLFCEMQYSSIQHQISMKRFVHDFTFQGDPIDPSQQNEADEFYVDVINNVYDILKAENNLFFMKIDGDYEDKATKNVILSINDDKLSFLIKTDVNKTIAQQIDDYIAPEPIQQMSKGVMYDCLLKRKIINLPEVFVFKLERFDSSSKKNYNKSYQIQPDFVYNGVQFTLCGTVIYYGTTQHGHYYSYCKQGENWYLFNDTQVAQTSLKQVLKESNDSANMLFYRRVNNGPSSMTSLLKHDKKFMYIINNFTKSSEDPDILVCRYATHIELGRNKEATETKAKLKKPISFLKIDDFFKAYLLHPNLNVRNEMLKLFQENFDPSNDDWYFDYISDVILSNKCYLYERKQFWDCCFRVFEPVKTISIVAFQNLASFFVNGCFSGIISQGANVQHLIATIRKCVDKPTLKQHLYKYRSCYGIFLNY</sequence>
<evidence type="ECO:0000313" key="4">
    <source>
        <dbReference type="Proteomes" id="UP000001542"/>
    </source>
</evidence>
<dbReference type="STRING" id="5722.A2FKQ5"/>
<evidence type="ECO:0000259" key="2">
    <source>
        <dbReference type="PROSITE" id="PS50235"/>
    </source>
</evidence>
<keyword evidence="4" id="KW-1185">Reference proteome</keyword>
<evidence type="ECO:0000256" key="1">
    <source>
        <dbReference type="SAM" id="MobiDB-lite"/>
    </source>
</evidence>
<dbReference type="PROSITE" id="PS00972">
    <property type="entry name" value="USP_1"/>
    <property type="match status" value="1"/>
</dbReference>
<dbReference type="InterPro" id="IPR001394">
    <property type="entry name" value="Peptidase_C19_UCH"/>
</dbReference>
<feature type="region of interest" description="Disordered" evidence="1">
    <location>
        <begin position="128"/>
        <end position="178"/>
    </location>
</feature>
<keyword evidence="3" id="KW-0378">Hydrolase</keyword>
<dbReference type="OrthoDB" id="289038at2759"/>
<dbReference type="PANTHER" id="PTHR24006:SF664">
    <property type="entry name" value="UBIQUITIN CARBOXYL-TERMINAL HYDROLASE"/>
    <property type="match status" value="1"/>
</dbReference>
<dbReference type="AlphaFoldDB" id="A2FKQ5"/>
<dbReference type="EMBL" id="DS113853">
    <property type="protein sequence ID" value="EAX94517.1"/>
    <property type="molecule type" value="Genomic_DNA"/>
</dbReference>
<dbReference type="SMR" id="A2FKQ5"/>
<dbReference type="GO" id="GO:0031647">
    <property type="term" value="P:regulation of protein stability"/>
    <property type="evidence" value="ECO:0000318"/>
    <property type="project" value="GO_Central"/>
</dbReference>
<dbReference type="GO" id="GO:0005829">
    <property type="term" value="C:cytosol"/>
    <property type="evidence" value="ECO:0000318"/>
    <property type="project" value="GO_Central"/>
</dbReference>
<gene>
    <name evidence="3" type="ORF">TVAG_219230</name>
</gene>
<dbReference type="RefSeq" id="XP_001307447.1">
    <property type="nucleotide sequence ID" value="XM_001307446.1"/>
</dbReference>
<protein>
    <submittedName>
        <fullName evidence="3">Clan CA, family C19, ubiquitin hydrolase-like cysteine peptidase</fullName>
    </submittedName>
</protein>
<organism evidence="3 4">
    <name type="scientific">Trichomonas vaginalis (strain ATCC PRA-98 / G3)</name>
    <dbReference type="NCBI Taxonomy" id="412133"/>
    <lineage>
        <taxon>Eukaryota</taxon>
        <taxon>Metamonada</taxon>
        <taxon>Parabasalia</taxon>
        <taxon>Trichomonadida</taxon>
        <taxon>Trichomonadidae</taxon>
        <taxon>Trichomonas</taxon>
    </lineage>
</organism>
<proteinExistence type="predicted"/>
<dbReference type="InterPro" id="IPR038765">
    <property type="entry name" value="Papain-like_cys_pep_sf"/>
</dbReference>
<dbReference type="InterPro" id="IPR028889">
    <property type="entry name" value="USP"/>
</dbReference>
<reference evidence="3" key="2">
    <citation type="journal article" date="2007" name="Science">
        <title>Draft genome sequence of the sexually transmitted pathogen Trichomonas vaginalis.</title>
        <authorList>
            <person name="Carlton J.M."/>
            <person name="Hirt R.P."/>
            <person name="Silva J.C."/>
            <person name="Delcher A.L."/>
            <person name="Schatz M."/>
            <person name="Zhao Q."/>
            <person name="Wortman J.R."/>
            <person name="Bidwell S.L."/>
            <person name="Alsmark U.C.M."/>
            <person name="Besteiro S."/>
            <person name="Sicheritz-Ponten T."/>
            <person name="Noel C.J."/>
            <person name="Dacks J.B."/>
            <person name="Foster P.G."/>
            <person name="Simillion C."/>
            <person name="Van de Peer Y."/>
            <person name="Miranda-Saavedra D."/>
            <person name="Barton G.J."/>
            <person name="Westrop G.D."/>
            <person name="Mueller S."/>
            <person name="Dessi D."/>
            <person name="Fiori P.L."/>
            <person name="Ren Q."/>
            <person name="Paulsen I."/>
            <person name="Zhang H."/>
            <person name="Bastida-Corcuera F.D."/>
            <person name="Simoes-Barbosa A."/>
            <person name="Brown M.T."/>
            <person name="Hayes R.D."/>
            <person name="Mukherjee M."/>
            <person name="Okumura C.Y."/>
            <person name="Schneider R."/>
            <person name="Smith A.J."/>
            <person name="Vanacova S."/>
            <person name="Villalvazo M."/>
            <person name="Haas B.J."/>
            <person name="Pertea M."/>
            <person name="Feldblyum T.V."/>
            <person name="Utterback T.R."/>
            <person name="Shu C.L."/>
            <person name="Osoegawa K."/>
            <person name="de Jong P.J."/>
            <person name="Hrdy I."/>
            <person name="Horvathova L."/>
            <person name="Zubacova Z."/>
            <person name="Dolezal P."/>
            <person name="Malik S.B."/>
            <person name="Logsdon J.M. Jr."/>
            <person name="Henze K."/>
            <person name="Gupta A."/>
            <person name="Wang C.C."/>
            <person name="Dunne R.L."/>
            <person name="Upcroft J.A."/>
            <person name="Upcroft P."/>
            <person name="White O."/>
            <person name="Salzberg S.L."/>
            <person name="Tang P."/>
            <person name="Chiu C.-H."/>
            <person name="Lee Y.-S."/>
            <person name="Embley T.M."/>
            <person name="Coombs G.H."/>
            <person name="Mottram J.C."/>
            <person name="Tachezy J."/>
            <person name="Fraser-Liggett C.M."/>
            <person name="Johnson P.J."/>
        </authorList>
    </citation>
    <scope>NUCLEOTIDE SEQUENCE [LARGE SCALE GENOMIC DNA]</scope>
    <source>
        <strain evidence="3">G3</strain>
    </source>
</reference>
<dbReference type="GO" id="GO:0004843">
    <property type="term" value="F:cysteine-type deubiquitinase activity"/>
    <property type="evidence" value="ECO:0000318"/>
    <property type="project" value="GO_Central"/>
</dbReference>
<accession>A2FKQ5</accession>
<dbReference type="KEGG" id="tva:4752252"/>
<reference evidence="3" key="1">
    <citation type="submission" date="2006-10" db="EMBL/GenBank/DDBJ databases">
        <authorList>
            <person name="Amadeo P."/>
            <person name="Zhao Q."/>
            <person name="Wortman J."/>
            <person name="Fraser-Liggett C."/>
            <person name="Carlton J."/>
        </authorList>
    </citation>
    <scope>NUCLEOTIDE SEQUENCE</scope>
    <source>
        <strain evidence="3">G3</strain>
    </source>
</reference>